<dbReference type="GO" id="GO:1902495">
    <property type="term" value="C:transmembrane transporter complex"/>
    <property type="evidence" value="ECO:0007669"/>
    <property type="project" value="TreeGrafter"/>
</dbReference>
<dbReference type="SMART" id="SM00248">
    <property type="entry name" value="ANK"/>
    <property type="match status" value="16"/>
</dbReference>
<feature type="repeat" description="ANK" evidence="12">
    <location>
        <begin position="462"/>
        <end position="494"/>
    </location>
</feature>
<evidence type="ECO:0000256" key="10">
    <source>
        <dbReference type="ARBA" id="ARBA00023180"/>
    </source>
</evidence>
<dbReference type="InterPro" id="IPR005821">
    <property type="entry name" value="Ion_trans_dom"/>
</dbReference>
<feature type="repeat" description="ANK" evidence="12">
    <location>
        <begin position="212"/>
        <end position="237"/>
    </location>
</feature>
<keyword evidence="11" id="KW-0407">Ion channel</keyword>
<feature type="transmembrane region" description="Helical" evidence="13">
    <location>
        <begin position="763"/>
        <end position="785"/>
    </location>
</feature>
<evidence type="ECO:0000256" key="11">
    <source>
        <dbReference type="ARBA" id="ARBA00023303"/>
    </source>
</evidence>
<evidence type="ECO:0000313" key="16">
    <source>
        <dbReference type="Proteomes" id="UP000749559"/>
    </source>
</evidence>
<dbReference type="InterPro" id="IPR002110">
    <property type="entry name" value="Ankyrin_rpt"/>
</dbReference>
<sequence>MFHVQMMTRTFKKKLHHKQDKRMTESNSGIFTRSGLLGKILGRQSVGNMEKERVVVKTMDISLSPGDETVGEICRIEESPLRILRMAANGNIGEFERIFYADENRLQIVDHKMWTALHHAASKSRLEIMDFILTHGGDINAADKSGMTPLHIAVEKEQIDAIQFLLLRKADWRHFNKDKLTPLHIAVDLDKPDCVTAILKDDIVDVNVGGEHGQTPLHLAAYKDLSDCAKILLDHGALMCKPCDIGFYPFHIACMNKAHKTIELMIEAGEKLGYRRNEMMSFMDKSRNRPLHSAVNGGDIEAVKICLNAGAQIDALQDDGSNPIHLACSQGSLEMIKVMFEKYPDSVGHVIRQKDVLMMTPLHIAALVDNPEIATHLIENGASVHAKDKEGRTPLLLAASKCSWKTVDVLLNFKSCLGLKDDNQRNFLHLAIMNGAKVEMFRFERLEAIECAKDLLDAKDVSGCSPLHYASKEGHLAAIAELIKLGALLNCKNNERQSPLHFAAKYGRYNTIRRLLDSIQGSNLINETDGDGLTALHIASMNGHTKVIQLLIQKGAVLQRDNKGNSPLHLAAQNGYTQSIRLLLSVHTHLLNACNKDADSALHLAAAEGQTSTVTLLMTIGAEFTENINGMTFFDLAIQNTYKDVALAIVTNDRWQEAMDLMTSKYGCPMLGLIEHLPDVCLAVLDRCRTTSGHEPSHKCFHHKFEFKYLQAPVETVVALKKKGVEILPMIALNMMVRFNRIECLSHPVSVQFLQMKWQSYGCVIHMMNIILYIIFLGCLTNFIVSSNDPMGHKDEYKRINGTEVPTNVWEKHEYSVSQLVPASILAAFCLANIIKEFFQMFQQGFKYFIDVTNYIEWILYTTSAVFVVPSLLGFSTHWQWECGAIAIFLAWFNFLLFLQRFDFFGIYVVMFLEILKTLLQVLIVFSILIIAFAMAFYILLSGEATHAFKNPGLSLMKTTIMMLGEIDYISQFVQPYTDGDDMTLHFGGLTFALLVVFVLLMPILLMNLLIGLAVGDIEQVQRNARLKRLAKQVELHTDMEKKLPKRILKHVEKNEMKVYPNCNKYIFTWLSYKLIHAQNGSLGDDNAMGGQAAHQTYVYQELYKHKRRLKDVTSTLEKQYELLRLIVQKMEIHTEADYRDEGDSGECWNTDKTSSWGTPSTRRTILQKAHAVRKWRRITDSS</sequence>
<feature type="repeat" description="ANK" evidence="12">
    <location>
        <begin position="112"/>
        <end position="144"/>
    </location>
</feature>
<feature type="repeat" description="ANK" evidence="12">
    <location>
        <begin position="286"/>
        <end position="318"/>
    </location>
</feature>
<evidence type="ECO:0000259" key="14">
    <source>
        <dbReference type="Pfam" id="PF00520"/>
    </source>
</evidence>
<dbReference type="Pfam" id="PF12796">
    <property type="entry name" value="Ank_2"/>
    <property type="match status" value="4"/>
</dbReference>
<feature type="domain" description="Ion transport" evidence="14">
    <location>
        <begin position="828"/>
        <end position="1025"/>
    </location>
</feature>
<dbReference type="PANTHER" id="PTHR47143:SF1">
    <property type="entry name" value="ION_TRANS DOMAIN-CONTAINING PROTEIN"/>
    <property type="match status" value="1"/>
</dbReference>
<reference evidence="15" key="1">
    <citation type="submission" date="2022-03" db="EMBL/GenBank/DDBJ databases">
        <authorList>
            <person name="Martin C."/>
        </authorList>
    </citation>
    <scope>NUCLEOTIDE SEQUENCE</scope>
</reference>
<keyword evidence="16" id="KW-1185">Reference proteome</keyword>
<feature type="repeat" description="ANK" evidence="12">
    <location>
        <begin position="319"/>
        <end position="342"/>
    </location>
</feature>
<feature type="repeat" description="ANK" evidence="12">
    <location>
        <begin position="531"/>
        <end position="563"/>
    </location>
</feature>
<keyword evidence="10" id="KW-0325">Glycoprotein</keyword>
<organism evidence="15 16">
    <name type="scientific">Owenia fusiformis</name>
    <name type="common">Polychaete worm</name>
    <dbReference type="NCBI Taxonomy" id="6347"/>
    <lineage>
        <taxon>Eukaryota</taxon>
        <taxon>Metazoa</taxon>
        <taxon>Spiralia</taxon>
        <taxon>Lophotrochozoa</taxon>
        <taxon>Annelida</taxon>
        <taxon>Polychaeta</taxon>
        <taxon>Sedentaria</taxon>
        <taxon>Canalipalpata</taxon>
        <taxon>Sabellida</taxon>
        <taxon>Oweniida</taxon>
        <taxon>Oweniidae</taxon>
        <taxon>Owenia</taxon>
    </lineage>
</organism>
<comment type="caution">
    <text evidence="15">The sequence shown here is derived from an EMBL/GenBank/DDBJ whole genome shotgun (WGS) entry which is preliminary data.</text>
</comment>
<dbReference type="InterPro" id="IPR036770">
    <property type="entry name" value="Ankyrin_rpt-contain_sf"/>
</dbReference>
<evidence type="ECO:0000313" key="15">
    <source>
        <dbReference type="EMBL" id="CAH1773894.1"/>
    </source>
</evidence>
<keyword evidence="4 13" id="KW-0812">Transmembrane</keyword>
<evidence type="ECO:0000256" key="6">
    <source>
        <dbReference type="ARBA" id="ARBA00022989"/>
    </source>
</evidence>
<dbReference type="AlphaFoldDB" id="A0A8S4MYF3"/>
<feature type="repeat" description="ANK" evidence="12">
    <location>
        <begin position="495"/>
        <end position="527"/>
    </location>
</feature>
<dbReference type="PROSITE" id="PS50297">
    <property type="entry name" value="ANK_REP_REGION"/>
    <property type="match status" value="11"/>
</dbReference>
<accession>A0A8S4MYF3</accession>
<evidence type="ECO:0000256" key="2">
    <source>
        <dbReference type="ARBA" id="ARBA00022448"/>
    </source>
</evidence>
<evidence type="ECO:0000256" key="4">
    <source>
        <dbReference type="ARBA" id="ARBA00022692"/>
    </source>
</evidence>
<dbReference type="InterPro" id="IPR052076">
    <property type="entry name" value="TRP_cation_channel"/>
</dbReference>
<evidence type="ECO:0000256" key="3">
    <source>
        <dbReference type="ARBA" id="ARBA00022606"/>
    </source>
</evidence>
<feature type="repeat" description="ANK" evidence="12">
    <location>
        <begin position="145"/>
        <end position="177"/>
    </location>
</feature>
<feature type="transmembrane region" description="Helical" evidence="13">
    <location>
        <begin position="919"/>
        <end position="941"/>
    </location>
</feature>
<protein>
    <recommendedName>
        <fullName evidence="14">Ion transport domain-containing protein</fullName>
    </recommendedName>
</protein>
<feature type="transmembrane region" description="Helical" evidence="13">
    <location>
        <begin position="855"/>
        <end position="873"/>
    </location>
</feature>
<proteinExistence type="predicted"/>
<keyword evidence="7 12" id="KW-0040">ANK repeat</keyword>
<evidence type="ECO:0000256" key="1">
    <source>
        <dbReference type="ARBA" id="ARBA00004141"/>
    </source>
</evidence>
<dbReference type="SUPFAM" id="SSF48403">
    <property type="entry name" value="Ankyrin repeat"/>
    <property type="match status" value="2"/>
</dbReference>
<keyword evidence="8" id="KW-0406">Ion transport</keyword>
<evidence type="ECO:0000256" key="13">
    <source>
        <dbReference type="SAM" id="Phobius"/>
    </source>
</evidence>
<evidence type="ECO:0000256" key="5">
    <source>
        <dbReference type="ARBA" id="ARBA00022737"/>
    </source>
</evidence>
<evidence type="ECO:0000256" key="7">
    <source>
        <dbReference type="ARBA" id="ARBA00023043"/>
    </source>
</evidence>
<feature type="repeat" description="ANK" evidence="12">
    <location>
        <begin position="357"/>
        <end position="389"/>
    </location>
</feature>
<dbReference type="PROSITE" id="PS50088">
    <property type="entry name" value="ANK_REPEAT"/>
    <property type="match status" value="11"/>
</dbReference>
<feature type="repeat" description="ANK" evidence="12">
    <location>
        <begin position="563"/>
        <end position="585"/>
    </location>
</feature>
<dbReference type="GO" id="GO:0005216">
    <property type="term" value="F:monoatomic ion channel activity"/>
    <property type="evidence" value="ECO:0007669"/>
    <property type="project" value="InterPro"/>
</dbReference>
<dbReference type="EMBL" id="CAIIXF020000001">
    <property type="protein sequence ID" value="CAH1773894.1"/>
    <property type="molecule type" value="Genomic_DNA"/>
</dbReference>
<feature type="transmembrane region" description="Helical" evidence="13">
    <location>
        <begin position="992"/>
        <end position="1016"/>
    </location>
</feature>
<keyword evidence="5" id="KW-0677">Repeat</keyword>
<dbReference type="Pfam" id="PF00023">
    <property type="entry name" value="Ank"/>
    <property type="match status" value="2"/>
</dbReference>
<dbReference type="Gene3D" id="1.10.287.70">
    <property type="match status" value="1"/>
</dbReference>
<dbReference type="PANTHER" id="PTHR47143">
    <property type="entry name" value="TRANSIENT RECEPTOR POTENTIAL CATION CHANNEL PROTEIN PAINLESS"/>
    <property type="match status" value="1"/>
</dbReference>
<gene>
    <name evidence="15" type="ORF">OFUS_LOCUS1426</name>
</gene>
<evidence type="ECO:0000256" key="9">
    <source>
        <dbReference type="ARBA" id="ARBA00023136"/>
    </source>
</evidence>
<keyword evidence="9 13" id="KW-0472">Membrane</keyword>
<keyword evidence="6 13" id="KW-1133">Transmembrane helix</keyword>
<feature type="repeat" description="ANK" evidence="12">
    <location>
        <begin position="597"/>
        <end position="629"/>
    </location>
</feature>
<dbReference type="OrthoDB" id="1661883at2759"/>
<evidence type="ECO:0000256" key="8">
    <source>
        <dbReference type="ARBA" id="ARBA00023065"/>
    </source>
</evidence>
<dbReference type="Proteomes" id="UP000749559">
    <property type="component" value="Unassembled WGS sequence"/>
</dbReference>
<evidence type="ECO:0000256" key="12">
    <source>
        <dbReference type="PROSITE-ProRule" id="PRU00023"/>
    </source>
</evidence>
<dbReference type="Gene3D" id="1.25.40.20">
    <property type="entry name" value="Ankyrin repeat-containing domain"/>
    <property type="match status" value="4"/>
</dbReference>
<keyword evidence="3" id="KW-0716">Sensory transduction</keyword>
<name>A0A8S4MYF3_OWEFU</name>
<comment type="subcellular location">
    <subcellularLocation>
        <location evidence="1">Membrane</location>
        <topology evidence="1">Multi-pass membrane protein</topology>
    </subcellularLocation>
</comment>
<dbReference type="Pfam" id="PF00520">
    <property type="entry name" value="Ion_trans"/>
    <property type="match status" value="1"/>
</dbReference>
<keyword evidence="2" id="KW-0813">Transport</keyword>